<dbReference type="EMBL" id="HBIW01006197">
    <property type="protein sequence ID" value="CAE0689703.1"/>
    <property type="molecule type" value="Transcribed_RNA"/>
</dbReference>
<gene>
    <name evidence="2" type="ORF">PCAL00307_LOCUS5138</name>
    <name evidence="3" type="ORF">PECAL_1P12390</name>
</gene>
<protein>
    <submittedName>
        <fullName evidence="2">Uncharacterized protein</fullName>
    </submittedName>
</protein>
<dbReference type="EMBL" id="CAKKNE010000001">
    <property type="protein sequence ID" value="CAH0364854.1"/>
    <property type="molecule type" value="Genomic_DNA"/>
</dbReference>
<accession>A0A7S4E4C8</accession>
<evidence type="ECO:0000313" key="3">
    <source>
        <dbReference type="EMBL" id="CAH0364854.1"/>
    </source>
</evidence>
<feature type="region of interest" description="Disordered" evidence="1">
    <location>
        <begin position="77"/>
        <end position="111"/>
    </location>
</feature>
<evidence type="ECO:0000256" key="1">
    <source>
        <dbReference type="SAM" id="MobiDB-lite"/>
    </source>
</evidence>
<reference evidence="3" key="2">
    <citation type="submission" date="2021-11" db="EMBL/GenBank/DDBJ databases">
        <authorList>
            <consortium name="Genoscope - CEA"/>
            <person name="William W."/>
        </authorList>
    </citation>
    <scope>NUCLEOTIDE SEQUENCE</scope>
</reference>
<dbReference type="AlphaFoldDB" id="A0A7S4E4C8"/>
<sequence>MRRRHAWAALTLCAAAELRLETDISLEVLMDDEPKTLRARLDEDPETAARAFCAAAAVAVECEERVSQALRAEQNAVRVRTNQVAPEEPPKRLPRRQAPPRKEPDAMETSATVSVSLVVDGRGYQIEAGIDEAPAAAAARFCRERNVTPRDCNVISLALAEKQTEARAGRRSSDDKAADLARQRLDHDEEGWGDHLFSGAVSDEAPPPVKHDVAEATSVDYSVRVPPSLRVSFRGRDGEVVVERYLGESAEAAVARACRAAKASPDECADLQSAFACKVAPSADCEADQARKGAEPARLERLRRLSTLGALAGAVAIAYFQHRAAQAGV</sequence>
<organism evidence="2">
    <name type="scientific">Pelagomonas calceolata</name>
    <dbReference type="NCBI Taxonomy" id="35677"/>
    <lineage>
        <taxon>Eukaryota</taxon>
        <taxon>Sar</taxon>
        <taxon>Stramenopiles</taxon>
        <taxon>Ochrophyta</taxon>
        <taxon>Pelagophyceae</taxon>
        <taxon>Pelagomonadales</taxon>
        <taxon>Pelagomonadaceae</taxon>
        <taxon>Pelagomonas</taxon>
    </lineage>
</organism>
<dbReference type="Proteomes" id="UP000789595">
    <property type="component" value="Unassembled WGS sequence"/>
</dbReference>
<reference evidence="2" key="1">
    <citation type="submission" date="2021-01" db="EMBL/GenBank/DDBJ databases">
        <authorList>
            <person name="Corre E."/>
            <person name="Pelletier E."/>
            <person name="Niang G."/>
            <person name="Scheremetjew M."/>
            <person name="Finn R."/>
            <person name="Kale V."/>
            <person name="Holt S."/>
            <person name="Cochrane G."/>
            <person name="Meng A."/>
            <person name="Brown T."/>
            <person name="Cohen L."/>
        </authorList>
    </citation>
    <scope>NUCLEOTIDE SEQUENCE</scope>
    <source>
        <strain evidence="2">CCMP1756</strain>
    </source>
</reference>
<keyword evidence="4" id="KW-1185">Reference proteome</keyword>
<evidence type="ECO:0000313" key="4">
    <source>
        <dbReference type="Proteomes" id="UP000789595"/>
    </source>
</evidence>
<name>A0A7S4E4C8_9STRA</name>
<evidence type="ECO:0000313" key="2">
    <source>
        <dbReference type="EMBL" id="CAE0689703.1"/>
    </source>
</evidence>
<proteinExistence type="predicted"/>